<feature type="domain" description="DUF2007" evidence="1">
    <location>
        <begin position="11"/>
        <end position="69"/>
    </location>
</feature>
<evidence type="ECO:0000259" key="1">
    <source>
        <dbReference type="Pfam" id="PF09413"/>
    </source>
</evidence>
<gene>
    <name evidence="2" type="ORF">SAMN04488524_1411</name>
</gene>
<dbReference type="InterPro" id="IPR011322">
    <property type="entry name" value="N-reg_PII-like_a/b"/>
</dbReference>
<dbReference type="Proteomes" id="UP000192756">
    <property type="component" value="Unassembled WGS sequence"/>
</dbReference>
<keyword evidence="3" id="KW-1185">Reference proteome</keyword>
<reference evidence="3" key="1">
    <citation type="submission" date="2017-04" db="EMBL/GenBank/DDBJ databases">
        <authorList>
            <person name="Varghese N."/>
            <person name="Submissions S."/>
        </authorList>
    </citation>
    <scope>NUCLEOTIDE SEQUENCE [LARGE SCALE GENOMIC DNA]</scope>
    <source>
        <strain evidence="3">DSM 12126</strain>
    </source>
</reference>
<organism evidence="2 3">
    <name type="scientific">Pedobacter africanus</name>
    <dbReference type="NCBI Taxonomy" id="151894"/>
    <lineage>
        <taxon>Bacteria</taxon>
        <taxon>Pseudomonadati</taxon>
        <taxon>Bacteroidota</taxon>
        <taxon>Sphingobacteriia</taxon>
        <taxon>Sphingobacteriales</taxon>
        <taxon>Sphingobacteriaceae</taxon>
        <taxon>Pedobacter</taxon>
    </lineage>
</organism>
<sequence length="137" mass="15316">MDKIIIFETFYNPIEANIVKARLMDSGVQCFLSDENTITINPLYTQALGGVKLHLFEKDAERARSILQAEEGEIPLTEEAEAATVAVCPNCGSSNVGYVQATKKRFGPFTVIVSLLLMIYPFHAKKTHHCFNCQNEF</sequence>
<evidence type="ECO:0000313" key="2">
    <source>
        <dbReference type="EMBL" id="SMC59974.1"/>
    </source>
</evidence>
<dbReference type="STRING" id="151894.SAMN04488524_1411"/>
<dbReference type="OrthoDB" id="8480302at2"/>
<dbReference type="RefSeq" id="WP_084237647.1">
    <property type="nucleotide sequence ID" value="NZ_FWXT01000001.1"/>
</dbReference>
<name>A0A1W2AH81_9SPHI</name>
<dbReference type="EMBL" id="FWXT01000001">
    <property type="protein sequence ID" value="SMC59974.1"/>
    <property type="molecule type" value="Genomic_DNA"/>
</dbReference>
<protein>
    <submittedName>
        <fullName evidence="2">Putative signal transducing protein</fullName>
    </submittedName>
</protein>
<accession>A0A1W2AH81</accession>
<dbReference type="SUPFAM" id="SSF54913">
    <property type="entry name" value="GlnB-like"/>
    <property type="match status" value="1"/>
</dbReference>
<dbReference type="AlphaFoldDB" id="A0A1W2AH81"/>
<dbReference type="InterPro" id="IPR018551">
    <property type="entry name" value="DUF2007"/>
</dbReference>
<dbReference type="Pfam" id="PF09413">
    <property type="entry name" value="DUF2007"/>
    <property type="match status" value="1"/>
</dbReference>
<proteinExistence type="predicted"/>
<evidence type="ECO:0000313" key="3">
    <source>
        <dbReference type="Proteomes" id="UP000192756"/>
    </source>
</evidence>
<dbReference type="Gene3D" id="3.30.70.790">
    <property type="entry name" value="UreE, C-terminal domain"/>
    <property type="match status" value="1"/>
</dbReference>